<evidence type="ECO:0000313" key="11">
    <source>
        <dbReference type="EMBL" id="HIY77463.1"/>
    </source>
</evidence>
<evidence type="ECO:0000256" key="8">
    <source>
        <dbReference type="ARBA" id="ARBA00023136"/>
    </source>
</evidence>
<dbReference type="FunFam" id="1.20.1740.10:FF:000004">
    <property type="entry name" value="Sodium:alanine symporter family protein"/>
    <property type="match status" value="1"/>
</dbReference>
<proteinExistence type="inferred from homology"/>
<gene>
    <name evidence="11" type="ORF">H9728_00285</name>
</gene>
<dbReference type="GO" id="GO:0005283">
    <property type="term" value="F:amino acid:sodium symporter activity"/>
    <property type="evidence" value="ECO:0007669"/>
    <property type="project" value="InterPro"/>
</dbReference>
<evidence type="ECO:0000313" key="12">
    <source>
        <dbReference type="Proteomes" id="UP000824135"/>
    </source>
</evidence>
<evidence type="ECO:0000256" key="10">
    <source>
        <dbReference type="SAM" id="MobiDB-lite"/>
    </source>
</evidence>
<dbReference type="Proteomes" id="UP000824135">
    <property type="component" value="Unassembled WGS sequence"/>
</dbReference>
<keyword evidence="5 9" id="KW-0812">Transmembrane</keyword>
<evidence type="ECO:0000256" key="6">
    <source>
        <dbReference type="ARBA" id="ARBA00022847"/>
    </source>
</evidence>
<feature type="region of interest" description="Disordered" evidence="10">
    <location>
        <begin position="486"/>
        <end position="512"/>
    </location>
</feature>
<keyword evidence="8 9" id="KW-0472">Membrane</keyword>
<feature type="transmembrane region" description="Helical" evidence="9">
    <location>
        <begin position="20"/>
        <end position="43"/>
    </location>
</feature>
<evidence type="ECO:0000256" key="4">
    <source>
        <dbReference type="ARBA" id="ARBA00022475"/>
    </source>
</evidence>
<dbReference type="Pfam" id="PF01235">
    <property type="entry name" value="Na_Ala_symp"/>
    <property type="match status" value="1"/>
</dbReference>
<dbReference type="PANTHER" id="PTHR30330:SF3">
    <property type="entry name" value="TRANSCRIPTIONAL REGULATOR, LRP FAMILY"/>
    <property type="match status" value="1"/>
</dbReference>
<organism evidence="11 12">
    <name type="scientific">Candidatus Borkfalkia excrementavium</name>
    <dbReference type="NCBI Taxonomy" id="2838505"/>
    <lineage>
        <taxon>Bacteria</taxon>
        <taxon>Bacillati</taxon>
        <taxon>Bacillota</taxon>
        <taxon>Clostridia</taxon>
        <taxon>Christensenellales</taxon>
        <taxon>Christensenellaceae</taxon>
        <taxon>Candidatus Borkfalkia</taxon>
    </lineage>
</organism>
<comment type="similarity">
    <text evidence="2 9">Belongs to the alanine or glycine:cation symporter (AGCS) (TC 2.A.25) family.</text>
</comment>
<reference evidence="11" key="1">
    <citation type="journal article" date="2021" name="PeerJ">
        <title>Extensive microbial diversity within the chicken gut microbiome revealed by metagenomics and culture.</title>
        <authorList>
            <person name="Gilroy R."/>
            <person name="Ravi A."/>
            <person name="Getino M."/>
            <person name="Pursley I."/>
            <person name="Horton D.L."/>
            <person name="Alikhan N.F."/>
            <person name="Baker D."/>
            <person name="Gharbi K."/>
            <person name="Hall N."/>
            <person name="Watson M."/>
            <person name="Adriaenssens E.M."/>
            <person name="Foster-Nyarko E."/>
            <person name="Jarju S."/>
            <person name="Secka A."/>
            <person name="Antonio M."/>
            <person name="Oren A."/>
            <person name="Chaudhuri R.R."/>
            <person name="La Ragione R."/>
            <person name="Hildebrand F."/>
            <person name="Pallen M.J."/>
        </authorList>
    </citation>
    <scope>NUCLEOTIDE SEQUENCE</scope>
    <source>
        <strain evidence="11">CHK199-9574</strain>
    </source>
</reference>
<keyword evidence="4 9" id="KW-1003">Cell membrane</keyword>
<evidence type="ECO:0000256" key="2">
    <source>
        <dbReference type="ARBA" id="ARBA00009261"/>
    </source>
</evidence>
<feature type="transmembrane region" description="Helical" evidence="9">
    <location>
        <begin position="146"/>
        <end position="166"/>
    </location>
</feature>
<feature type="transmembrane region" description="Helical" evidence="9">
    <location>
        <begin position="362"/>
        <end position="388"/>
    </location>
</feature>
<evidence type="ECO:0000256" key="3">
    <source>
        <dbReference type="ARBA" id="ARBA00022448"/>
    </source>
</evidence>
<keyword evidence="6 9" id="KW-0769">Symport</keyword>
<keyword evidence="7 9" id="KW-1133">Transmembrane helix</keyword>
<evidence type="ECO:0000256" key="5">
    <source>
        <dbReference type="ARBA" id="ARBA00022692"/>
    </source>
</evidence>
<dbReference type="EMBL" id="DXCO01000003">
    <property type="protein sequence ID" value="HIY77463.1"/>
    <property type="molecule type" value="Genomic_DNA"/>
</dbReference>
<dbReference type="Gene3D" id="1.20.1740.10">
    <property type="entry name" value="Amino acid/polyamine transporter I"/>
    <property type="match status" value="1"/>
</dbReference>
<feature type="transmembrane region" description="Helical" evidence="9">
    <location>
        <begin position="320"/>
        <end position="342"/>
    </location>
</feature>
<feature type="transmembrane region" description="Helical" evidence="9">
    <location>
        <begin position="94"/>
        <end position="111"/>
    </location>
</feature>
<reference evidence="11" key="2">
    <citation type="submission" date="2021-04" db="EMBL/GenBank/DDBJ databases">
        <authorList>
            <person name="Gilroy R."/>
        </authorList>
    </citation>
    <scope>NUCLEOTIDE SEQUENCE</scope>
    <source>
        <strain evidence="11">CHK199-9574</strain>
    </source>
</reference>
<evidence type="ECO:0000256" key="7">
    <source>
        <dbReference type="ARBA" id="ARBA00022989"/>
    </source>
</evidence>
<dbReference type="AlphaFoldDB" id="A0A9D1Z750"/>
<name>A0A9D1Z750_9FIRM</name>
<evidence type="ECO:0000256" key="9">
    <source>
        <dbReference type="RuleBase" id="RU363064"/>
    </source>
</evidence>
<evidence type="ECO:0000256" key="1">
    <source>
        <dbReference type="ARBA" id="ARBA00004651"/>
    </source>
</evidence>
<sequence length="512" mass="53693">MEVFGQIIKKIDDFVWGIPLIVLILGAGIYLTVRLVFLPVVRLPRAFKYMFAKEKGGQGEVSSFGALCTALSATIGTGNIVGVATAIVAGGPGALLWMWLAAFFGMATKYAEGLLAVKYRKVYPDGHTLGGPFYYIEGGLGRRWKFLAVIFAVLGMCVGLFGIGTFSQVNSITSAVGNIFSGASSVHLFGREYNLAVVIAGLILTVLVALVLLGGVKRIAKVSELVVPFMVIAYVLVCLIILFSNIGEIPAALGSIFQGAFNPKAVTGGAVGSVIIVMQKGIARGIFSNEAGLGSAPIAAAAARTNAPARQGLVSMTGTFLDTIVVCTMTGLAIVISGAWNIGLDGVDVTIEAFSRGLPGVLGTAGPAILMVCLVFFAFTTILGWNFYGERCLEYLAGRKKAAIYAYRAAYIAAVFIGPYMTVAAVWNIADIFNGLMAIPNLIALFLLSGVVVRETKKYFARYPTLKSAEEEIELDAAAEEAAKELGLEEAGNGSPPAQKSNGPPGSVGPPD</sequence>
<dbReference type="GO" id="GO:0005886">
    <property type="term" value="C:plasma membrane"/>
    <property type="evidence" value="ECO:0007669"/>
    <property type="project" value="UniProtKB-SubCell"/>
</dbReference>
<protein>
    <submittedName>
        <fullName evidence="11">Sodium:alanine symporter family protein</fullName>
    </submittedName>
</protein>
<feature type="transmembrane region" description="Helical" evidence="9">
    <location>
        <begin position="436"/>
        <end position="453"/>
    </location>
</feature>
<dbReference type="NCBIfam" id="TIGR00835">
    <property type="entry name" value="agcS"/>
    <property type="match status" value="1"/>
</dbReference>
<dbReference type="PRINTS" id="PR00175">
    <property type="entry name" value="NAALASMPORT"/>
</dbReference>
<comment type="caution">
    <text evidence="11">The sequence shown here is derived from an EMBL/GenBank/DDBJ whole genome shotgun (WGS) entry which is preliminary data.</text>
</comment>
<feature type="transmembrane region" description="Helical" evidence="9">
    <location>
        <begin position="225"/>
        <end position="244"/>
    </location>
</feature>
<feature type="transmembrane region" description="Helical" evidence="9">
    <location>
        <begin position="64"/>
        <end position="88"/>
    </location>
</feature>
<keyword evidence="3 9" id="KW-0813">Transport</keyword>
<dbReference type="InterPro" id="IPR001463">
    <property type="entry name" value="Na/Ala_symport"/>
</dbReference>
<accession>A0A9D1Z750</accession>
<feature type="transmembrane region" description="Helical" evidence="9">
    <location>
        <begin position="256"/>
        <end position="278"/>
    </location>
</feature>
<feature type="transmembrane region" description="Helical" evidence="9">
    <location>
        <begin position="409"/>
        <end position="430"/>
    </location>
</feature>
<dbReference type="PANTHER" id="PTHR30330">
    <property type="entry name" value="AGSS FAMILY TRANSPORTER, SODIUM-ALANINE"/>
    <property type="match status" value="1"/>
</dbReference>
<comment type="subcellular location">
    <subcellularLocation>
        <location evidence="1 9">Cell membrane</location>
        <topology evidence="1 9">Multi-pass membrane protein</topology>
    </subcellularLocation>
</comment>
<feature type="transmembrane region" description="Helical" evidence="9">
    <location>
        <begin position="193"/>
        <end position="213"/>
    </location>
</feature>